<dbReference type="STRING" id="1300348.I602_2270"/>
<protein>
    <submittedName>
        <fullName evidence="2">Alpha/beta hydrolase</fullName>
    </submittedName>
    <submittedName>
        <fullName evidence="3">Pimeloyl-ACP methyl ester carboxylesterase</fullName>
    </submittedName>
</protein>
<organism evidence="2 4">
    <name type="scientific">Polaribacter dokdonensis DSW-5</name>
    <dbReference type="NCBI Taxonomy" id="1300348"/>
    <lineage>
        <taxon>Bacteria</taxon>
        <taxon>Pseudomonadati</taxon>
        <taxon>Bacteroidota</taxon>
        <taxon>Flavobacteriia</taxon>
        <taxon>Flavobacteriales</taxon>
        <taxon>Flavobacteriaceae</taxon>
    </lineage>
</organism>
<dbReference type="EMBL" id="LGBR01000001">
    <property type="protein sequence ID" value="KOY52710.1"/>
    <property type="molecule type" value="Genomic_DNA"/>
</dbReference>
<reference evidence="3 5" key="2">
    <citation type="submission" date="2016-10" db="EMBL/GenBank/DDBJ databases">
        <authorList>
            <person name="Varghese N."/>
            <person name="Submissions S."/>
        </authorList>
    </citation>
    <scope>NUCLEOTIDE SEQUENCE [LARGE SCALE GENOMIC DNA]</scope>
    <source>
        <strain evidence="3 5">DSW-5</strain>
    </source>
</reference>
<dbReference type="Pfam" id="PF00561">
    <property type="entry name" value="Abhydrolase_1"/>
    <property type="match status" value="1"/>
</dbReference>
<dbReference type="Gene3D" id="3.40.50.1820">
    <property type="entry name" value="alpha/beta hydrolase"/>
    <property type="match status" value="1"/>
</dbReference>
<proteinExistence type="predicted"/>
<dbReference type="RefSeq" id="WP_053974794.1">
    <property type="nucleotide sequence ID" value="NZ_FNUE01000002.1"/>
</dbReference>
<evidence type="ECO:0000259" key="1">
    <source>
        <dbReference type="Pfam" id="PF00561"/>
    </source>
</evidence>
<accession>A0A0N0UNX7</accession>
<comment type="caution">
    <text evidence="2">The sequence shown here is derived from an EMBL/GenBank/DDBJ whole genome shotgun (WGS) entry which is preliminary data.</text>
</comment>
<evidence type="ECO:0000313" key="4">
    <source>
        <dbReference type="Proteomes" id="UP000037716"/>
    </source>
</evidence>
<evidence type="ECO:0000313" key="2">
    <source>
        <dbReference type="EMBL" id="KOY52710.1"/>
    </source>
</evidence>
<evidence type="ECO:0000313" key="3">
    <source>
        <dbReference type="EMBL" id="SEE50877.1"/>
    </source>
</evidence>
<name>A0A0N0UNX7_9FLAO</name>
<reference evidence="2 4" key="1">
    <citation type="submission" date="2015-07" db="EMBL/GenBank/DDBJ databases">
        <title>Genome of Polaribacter dokdonenesis DSW-5, isolated from seawater off Dokdo in Korea.</title>
        <authorList>
            <person name="Yoon K."/>
            <person name="Song J.Y."/>
            <person name="Kim J.F."/>
        </authorList>
    </citation>
    <scope>NUCLEOTIDE SEQUENCE [LARGE SCALE GENOMIC DNA]</scope>
    <source>
        <strain evidence="2 4">DSW-5</strain>
    </source>
</reference>
<dbReference type="PANTHER" id="PTHR43798">
    <property type="entry name" value="MONOACYLGLYCEROL LIPASE"/>
    <property type="match status" value="1"/>
</dbReference>
<sequence>MEVKTWSEKGKMFSVLGKEIFVIDEGTSENTLVILHGYGTSTIDYHKILPELTKNYRVILHDLVGFGFSDKPNKQYYSILDQTDIILELWKILELKNITLMSHNLGAAIALEILARNKTTLLNIDLKDLIFLNSTVSFNYEIEDEGHNNVSPLQDFSSKMQLMFSSFAFYKVKVKDFFYDASLFSEEDIKARWILMDHKDGREIIDFLANYGTECRLLWNRWFSALDKNLLPCKIIFGKNDIIYSEVEAGHFANHIRDCKLHNIENCGHYPMLEKPKELINLILN</sequence>
<dbReference type="SUPFAM" id="SSF53474">
    <property type="entry name" value="alpha/beta-Hydrolases"/>
    <property type="match status" value="1"/>
</dbReference>
<dbReference type="InterPro" id="IPR000073">
    <property type="entry name" value="AB_hydrolase_1"/>
</dbReference>
<dbReference type="AlphaFoldDB" id="A0A0N0UNX7"/>
<dbReference type="InterPro" id="IPR050266">
    <property type="entry name" value="AB_hydrolase_sf"/>
</dbReference>
<dbReference type="PATRIC" id="fig|1300348.6.peg.2271"/>
<dbReference type="Proteomes" id="UP000183071">
    <property type="component" value="Unassembled WGS sequence"/>
</dbReference>
<keyword evidence="2" id="KW-0378">Hydrolase</keyword>
<dbReference type="PRINTS" id="PR00412">
    <property type="entry name" value="EPOXHYDRLASE"/>
</dbReference>
<dbReference type="InterPro" id="IPR029058">
    <property type="entry name" value="AB_hydrolase_fold"/>
</dbReference>
<feature type="domain" description="AB hydrolase-1" evidence="1">
    <location>
        <begin position="31"/>
        <end position="276"/>
    </location>
</feature>
<dbReference type="PANTHER" id="PTHR43798:SF33">
    <property type="entry name" value="HYDROLASE, PUTATIVE (AFU_ORTHOLOGUE AFUA_2G14860)-RELATED"/>
    <property type="match status" value="1"/>
</dbReference>
<gene>
    <name evidence="2" type="ORF">I602_2270</name>
    <name evidence="3" type="ORF">SAMN05444353_2044</name>
</gene>
<dbReference type="OrthoDB" id="9799612at2"/>
<dbReference type="EMBL" id="FNUE01000002">
    <property type="protein sequence ID" value="SEE50877.1"/>
    <property type="molecule type" value="Genomic_DNA"/>
</dbReference>
<dbReference type="Proteomes" id="UP000037716">
    <property type="component" value="Unassembled WGS sequence"/>
</dbReference>
<dbReference type="GO" id="GO:0047372">
    <property type="term" value="F:monoacylglycerol lipase activity"/>
    <property type="evidence" value="ECO:0007669"/>
    <property type="project" value="TreeGrafter"/>
</dbReference>
<dbReference type="GO" id="GO:0046464">
    <property type="term" value="P:acylglycerol catabolic process"/>
    <property type="evidence" value="ECO:0007669"/>
    <property type="project" value="TreeGrafter"/>
</dbReference>
<dbReference type="GO" id="GO:0016020">
    <property type="term" value="C:membrane"/>
    <property type="evidence" value="ECO:0007669"/>
    <property type="project" value="TreeGrafter"/>
</dbReference>
<evidence type="ECO:0000313" key="5">
    <source>
        <dbReference type="Proteomes" id="UP000183071"/>
    </source>
</evidence>
<keyword evidence="5" id="KW-1185">Reference proteome</keyword>
<dbReference type="PRINTS" id="PR00111">
    <property type="entry name" value="ABHYDROLASE"/>
</dbReference>
<dbReference type="InterPro" id="IPR000639">
    <property type="entry name" value="Epox_hydrolase-like"/>
</dbReference>